<evidence type="ECO:0000313" key="11">
    <source>
        <dbReference type="EMBL" id="GAA2444242.1"/>
    </source>
</evidence>
<evidence type="ECO:0000256" key="3">
    <source>
        <dbReference type="ARBA" id="ARBA00012417"/>
    </source>
</evidence>
<sequence>MAHPPFTHLHVHTQYSLLDGAARLGDMFEACQKMGMTHIAMTDHGNLHGAYDFFQHATKAGITPIIGIEAYVAPQSRRYKRRVQWGQPHQKRDDVSGSGGYTHKTIWAANKTGLHNLFRLSSDAYMEGFFVKWPRTDKEMIAEFSEGLIASTGCPSGEVQTRLRLGQFDEALKAAADYQDIFGKGRYFLELMDHGIEIERRVRDGLLEIGKKLGIPPLVTNDSHYTYESEAEAHDALLCVQTGKNLSDPDRFRFDGAGYYLKSTEEMYAIDSSDAWQEGCRNTLLVAEQVDTTGWFEKRDLMPRFPVPEGHTEESWFREEVRRGMQRRYPNGIPEDRQKQAEYEMDVIVQMGFPGYFLVVADFIMWAKNNGIAVGPGRGSAAGSIVAYAMGITDLDPIDHGLIFERFLNPERVSMPDVDIDFDERRRGEVIRYVTEKYGADKVAQIGTYGTIKAKAAIKDSARVLGYPYAMGDRITKAMPADVLGKGIPLSGITDPDHPRYSEAAEVRSMYENEPDVKKVIDTARGIEGLVRQMGVHAAGVIMSSEPLVDHVPVFSPKNDGAVVTQWDYPTCESLGLLKMDFLGLRNLTIMDDAVKLVKANKGVDIKLLDLPLDDPKTFELLQRGETLGVFQFDGGPMRSLLRMMKPDNFEDISAVSALYRPGPMGMNSHINYALRKNGQQEITPIHPELEEPLKDILDVTYGLIVYQEQVQKAAQVLAGYSLGQADLLRRAMGKKKPEVLEKEFVNFQKGAREKGYSDEAIQAVWDVLVPFAGYAFNKAHSSAYGLVSYWTAYLKANYPAEYMAALLTSVRDDKDKSAVYLNECRRMGIRVLPPDVNESDANFTPRGDDTIVFGLTAVRNVGQNVVDSIVACRKAKGKYTSFPDFLDKVDAVVCNKRTVESLIKAGAFDNLGHTRKGLTAHFESMIDNVVQVKRKEAEGQFDLFGGLGEDDADSGPGFGMDVQFPTDEWDKSYLLAQEREMLGLYVSDHPLFGLEHVLADKTDAAISQLNAGDFTDGAIVTIGGIISGLQRKMTKQGNAWAIATVEDLAGSIDCMFFPATYQLVSTQLVEDAVVFVKGRLDKREDIPRLVAMELMVPDLSDAASDAPVTITIPTVKVTPPLVEKLGEVLTQHRGSTEVRVKLQGARKTTVLRLDRHRVTADPALFGDLKALLGPSCLAG</sequence>
<dbReference type="InterPro" id="IPR004805">
    <property type="entry name" value="DnaE2/DnaE/PolC"/>
</dbReference>
<dbReference type="NCBIfam" id="TIGR00594">
    <property type="entry name" value="polc"/>
    <property type="match status" value="1"/>
</dbReference>
<dbReference type="Pfam" id="PF07733">
    <property type="entry name" value="DNA_pol3_alpha"/>
    <property type="match status" value="1"/>
</dbReference>
<dbReference type="Gene3D" id="1.10.150.870">
    <property type="match status" value="1"/>
</dbReference>
<dbReference type="SUPFAM" id="SSF89550">
    <property type="entry name" value="PHP domain-like"/>
    <property type="match status" value="1"/>
</dbReference>
<gene>
    <name evidence="11" type="primary">dnaE</name>
    <name evidence="11" type="ORF">GCM10010405_29730</name>
</gene>
<dbReference type="Gene3D" id="3.20.20.140">
    <property type="entry name" value="Metal-dependent hydrolases"/>
    <property type="match status" value="1"/>
</dbReference>
<evidence type="ECO:0000256" key="1">
    <source>
        <dbReference type="ARBA" id="ARBA00004496"/>
    </source>
</evidence>
<proteinExistence type="inferred from homology"/>
<comment type="subcellular location">
    <subcellularLocation>
        <location evidence="1">Cytoplasm</location>
    </subcellularLocation>
</comment>
<evidence type="ECO:0000259" key="10">
    <source>
        <dbReference type="SMART" id="SM00481"/>
    </source>
</evidence>
<keyword evidence="7" id="KW-0235">DNA replication</keyword>
<dbReference type="SMART" id="SM00481">
    <property type="entry name" value="POLIIIAc"/>
    <property type="match status" value="1"/>
</dbReference>
<comment type="similarity">
    <text evidence="2">Belongs to the DNA polymerase type-C family. DnaE subfamily.</text>
</comment>
<name>A0ABP5X3M3_9ACTN</name>
<accession>A0ABP5X3M3</accession>
<protein>
    <recommendedName>
        <fullName evidence="4">DNA polymerase III subunit alpha</fullName>
        <ecNumber evidence="3">2.7.7.7</ecNumber>
    </recommendedName>
</protein>
<evidence type="ECO:0000256" key="2">
    <source>
        <dbReference type="ARBA" id="ARBA00009496"/>
    </source>
</evidence>
<dbReference type="Proteomes" id="UP001501638">
    <property type="component" value="Unassembled WGS sequence"/>
</dbReference>
<dbReference type="InterPro" id="IPR016195">
    <property type="entry name" value="Pol/histidinol_Pase-like"/>
</dbReference>
<evidence type="ECO:0000313" key="12">
    <source>
        <dbReference type="Proteomes" id="UP001501638"/>
    </source>
</evidence>
<keyword evidence="8" id="KW-0239">DNA-directed DNA polymerase</keyword>
<dbReference type="Pfam" id="PF17657">
    <property type="entry name" value="DNA_pol3_finger"/>
    <property type="match status" value="1"/>
</dbReference>
<keyword evidence="5" id="KW-0808">Transferase</keyword>
<evidence type="ECO:0000256" key="8">
    <source>
        <dbReference type="ARBA" id="ARBA00022932"/>
    </source>
</evidence>
<evidence type="ECO:0000256" key="7">
    <source>
        <dbReference type="ARBA" id="ARBA00022705"/>
    </source>
</evidence>
<dbReference type="InterPro" id="IPR040982">
    <property type="entry name" value="DNA_pol3_finger"/>
</dbReference>
<dbReference type="RefSeq" id="WP_344322828.1">
    <property type="nucleotide sequence ID" value="NZ_BAAASZ010000020.1"/>
</dbReference>
<feature type="domain" description="Polymerase/histidinol phosphatase N-terminal" evidence="10">
    <location>
        <begin position="7"/>
        <end position="74"/>
    </location>
</feature>
<keyword evidence="12" id="KW-1185">Reference proteome</keyword>
<evidence type="ECO:0000256" key="5">
    <source>
        <dbReference type="ARBA" id="ARBA00022679"/>
    </source>
</evidence>
<dbReference type="InterPro" id="IPR004013">
    <property type="entry name" value="PHP_dom"/>
</dbReference>
<dbReference type="CDD" id="cd12113">
    <property type="entry name" value="PHP_PolIIIA_DnaE3"/>
    <property type="match status" value="1"/>
</dbReference>
<dbReference type="NCBIfam" id="NF004226">
    <property type="entry name" value="PRK05673.1"/>
    <property type="match status" value="1"/>
</dbReference>
<organism evidence="11 12">
    <name type="scientific">Streptomyces macrosporus</name>
    <dbReference type="NCBI Taxonomy" id="44032"/>
    <lineage>
        <taxon>Bacteria</taxon>
        <taxon>Bacillati</taxon>
        <taxon>Actinomycetota</taxon>
        <taxon>Actinomycetes</taxon>
        <taxon>Kitasatosporales</taxon>
        <taxon>Streptomycetaceae</taxon>
        <taxon>Streptomyces</taxon>
    </lineage>
</organism>
<dbReference type="Pfam" id="PF02811">
    <property type="entry name" value="PHP"/>
    <property type="match status" value="1"/>
</dbReference>
<dbReference type="Pfam" id="PF14579">
    <property type="entry name" value="HHH_6"/>
    <property type="match status" value="1"/>
</dbReference>
<comment type="catalytic activity">
    <reaction evidence="9">
        <text>DNA(n) + a 2'-deoxyribonucleoside 5'-triphosphate = DNA(n+1) + diphosphate</text>
        <dbReference type="Rhea" id="RHEA:22508"/>
        <dbReference type="Rhea" id="RHEA-COMP:17339"/>
        <dbReference type="Rhea" id="RHEA-COMP:17340"/>
        <dbReference type="ChEBI" id="CHEBI:33019"/>
        <dbReference type="ChEBI" id="CHEBI:61560"/>
        <dbReference type="ChEBI" id="CHEBI:173112"/>
        <dbReference type="EC" id="2.7.7.7"/>
    </reaction>
</comment>
<dbReference type="PANTHER" id="PTHR32294">
    <property type="entry name" value="DNA POLYMERASE III SUBUNIT ALPHA"/>
    <property type="match status" value="1"/>
</dbReference>
<keyword evidence="6" id="KW-0548">Nucleotidyltransferase</keyword>
<dbReference type="CDD" id="cd04485">
    <property type="entry name" value="DnaE_OBF"/>
    <property type="match status" value="1"/>
</dbReference>
<reference evidence="12" key="1">
    <citation type="journal article" date="2019" name="Int. J. Syst. Evol. Microbiol.">
        <title>The Global Catalogue of Microorganisms (GCM) 10K type strain sequencing project: providing services to taxonomists for standard genome sequencing and annotation.</title>
        <authorList>
            <consortium name="The Broad Institute Genomics Platform"/>
            <consortium name="The Broad Institute Genome Sequencing Center for Infectious Disease"/>
            <person name="Wu L."/>
            <person name="Ma J."/>
        </authorList>
    </citation>
    <scope>NUCLEOTIDE SEQUENCE [LARGE SCALE GENOMIC DNA]</scope>
    <source>
        <strain evidence="12">JCM 6305</strain>
    </source>
</reference>
<dbReference type="InterPro" id="IPR003141">
    <property type="entry name" value="Pol/His_phosphatase_N"/>
</dbReference>
<dbReference type="InterPro" id="IPR041931">
    <property type="entry name" value="DNA_pol3_alpha_thumb_dom"/>
</dbReference>
<evidence type="ECO:0000256" key="4">
    <source>
        <dbReference type="ARBA" id="ARBA00019114"/>
    </source>
</evidence>
<comment type="caution">
    <text evidence="11">The sequence shown here is derived from an EMBL/GenBank/DDBJ whole genome shotgun (WGS) entry which is preliminary data.</text>
</comment>
<evidence type="ECO:0000256" key="9">
    <source>
        <dbReference type="ARBA" id="ARBA00049244"/>
    </source>
</evidence>
<dbReference type="InterPro" id="IPR004365">
    <property type="entry name" value="NA-bd_OB_tRNA"/>
</dbReference>
<dbReference type="Gene3D" id="1.10.10.1600">
    <property type="entry name" value="Bacterial DNA polymerase III alpha subunit, thumb domain"/>
    <property type="match status" value="1"/>
</dbReference>
<evidence type="ECO:0000256" key="6">
    <source>
        <dbReference type="ARBA" id="ARBA00022695"/>
    </source>
</evidence>
<dbReference type="PANTHER" id="PTHR32294:SF0">
    <property type="entry name" value="DNA POLYMERASE III SUBUNIT ALPHA"/>
    <property type="match status" value="1"/>
</dbReference>
<dbReference type="InterPro" id="IPR029460">
    <property type="entry name" value="DNAPol_HHH"/>
</dbReference>
<dbReference type="EMBL" id="BAAASZ010000020">
    <property type="protein sequence ID" value="GAA2444242.1"/>
    <property type="molecule type" value="Genomic_DNA"/>
</dbReference>
<dbReference type="Pfam" id="PF01336">
    <property type="entry name" value="tRNA_anti-codon"/>
    <property type="match status" value="1"/>
</dbReference>
<dbReference type="InterPro" id="IPR011708">
    <property type="entry name" value="DNA_pol3_alpha_NTPase_dom"/>
</dbReference>
<dbReference type="EC" id="2.7.7.7" evidence="3"/>